<dbReference type="InterPro" id="IPR016032">
    <property type="entry name" value="Sig_transdc_resp-reg_C-effctor"/>
</dbReference>
<dbReference type="CDD" id="cd06170">
    <property type="entry name" value="LuxR_C_like"/>
    <property type="match status" value="1"/>
</dbReference>
<gene>
    <name evidence="6" type="ORF">RSO01_86730</name>
</gene>
<dbReference type="GO" id="GO:0003677">
    <property type="term" value="F:DNA binding"/>
    <property type="evidence" value="ECO:0007669"/>
    <property type="project" value="UniProtKB-KW"/>
</dbReference>
<protein>
    <submittedName>
        <fullName evidence="6">DNA-binding response regulator</fullName>
    </submittedName>
</protein>
<dbReference type="AlphaFoldDB" id="A0A512NRE5"/>
<organism evidence="6 7">
    <name type="scientific">Reyranella soli</name>
    <dbReference type="NCBI Taxonomy" id="1230389"/>
    <lineage>
        <taxon>Bacteria</taxon>
        <taxon>Pseudomonadati</taxon>
        <taxon>Pseudomonadota</taxon>
        <taxon>Alphaproteobacteria</taxon>
        <taxon>Hyphomicrobiales</taxon>
        <taxon>Reyranellaceae</taxon>
        <taxon>Reyranella</taxon>
    </lineage>
</organism>
<name>A0A512NRE5_9HYPH</name>
<dbReference type="PANTHER" id="PTHR45566">
    <property type="entry name" value="HTH-TYPE TRANSCRIPTIONAL REGULATOR YHJB-RELATED"/>
    <property type="match status" value="1"/>
</dbReference>
<dbReference type="GO" id="GO:0000160">
    <property type="term" value="P:phosphorelay signal transduction system"/>
    <property type="evidence" value="ECO:0007669"/>
    <property type="project" value="InterPro"/>
</dbReference>
<sequence>MSGEKLTFLIADDHPMVRDALASALGQAFAGAAVAMAGSLAQVQAALEREPETDALLLDLDMPGMDGLTGLALLRSDHPTVPIIVVSAAREAAVIRRAYEFGASAYIDKSASLEEIANTVRAVLDGEIFAPAEDTPVDSFSQRAAQLTPQQWRVLALMVQGDQNKQIAYKLGVGEATVKAHVTVILRKLGVRSRTQAVIEARGLTIPPAEPVRP</sequence>
<dbReference type="Pfam" id="PF00196">
    <property type="entry name" value="GerE"/>
    <property type="match status" value="1"/>
</dbReference>
<dbReference type="Pfam" id="PF00072">
    <property type="entry name" value="Response_reg"/>
    <property type="match status" value="1"/>
</dbReference>
<dbReference type="Gene3D" id="3.40.50.2300">
    <property type="match status" value="1"/>
</dbReference>
<dbReference type="SUPFAM" id="SSF46894">
    <property type="entry name" value="C-terminal effector domain of the bipartite response regulators"/>
    <property type="match status" value="1"/>
</dbReference>
<feature type="modified residue" description="4-aspartylphosphate" evidence="3">
    <location>
        <position position="59"/>
    </location>
</feature>
<feature type="domain" description="Response regulatory" evidence="5">
    <location>
        <begin position="7"/>
        <end position="124"/>
    </location>
</feature>
<dbReference type="InterPro" id="IPR036388">
    <property type="entry name" value="WH-like_DNA-bd_sf"/>
</dbReference>
<dbReference type="SUPFAM" id="SSF52172">
    <property type="entry name" value="CheY-like"/>
    <property type="match status" value="1"/>
</dbReference>
<dbReference type="Gene3D" id="1.10.10.10">
    <property type="entry name" value="Winged helix-like DNA-binding domain superfamily/Winged helix DNA-binding domain"/>
    <property type="match status" value="1"/>
</dbReference>
<accession>A0A512NRE5</accession>
<dbReference type="PROSITE" id="PS50043">
    <property type="entry name" value="HTH_LUXR_2"/>
    <property type="match status" value="1"/>
</dbReference>
<dbReference type="Proteomes" id="UP000321058">
    <property type="component" value="Unassembled WGS sequence"/>
</dbReference>
<dbReference type="InterPro" id="IPR000792">
    <property type="entry name" value="Tscrpt_reg_LuxR_C"/>
</dbReference>
<dbReference type="InterPro" id="IPR001789">
    <property type="entry name" value="Sig_transdc_resp-reg_receiver"/>
</dbReference>
<evidence type="ECO:0000259" key="4">
    <source>
        <dbReference type="PROSITE" id="PS50043"/>
    </source>
</evidence>
<evidence type="ECO:0000313" key="6">
    <source>
        <dbReference type="EMBL" id="GEP61507.1"/>
    </source>
</evidence>
<dbReference type="InterPro" id="IPR011006">
    <property type="entry name" value="CheY-like_superfamily"/>
</dbReference>
<evidence type="ECO:0000256" key="3">
    <source>
        <dbReference type="PROSITE-ProRule" id="PRU00169"/>
    </source>
</evidence>
<dbReference type="OrthoDB" id="9805444at2"/>
<dbReference type="InterPro" id="IPR058245">
    <property type="entry name" value="NreC/VraR/RcsB-like_REC"/>
</dbReference>
<dbReference type="SMART" id="SM00448">
    <property type="entry name" value="REC"/>
    <property type="match status" value="1"/>
</dbReference>
<evidence type="ECO:0000256" key="1">
    <source>
        <dbReference type="ARBA" id="ARBA00022553"/>
    </source>
</evidence>
<dbReference type="InterPro" id="IPR051015">
    <property type="entry name" value="EvgA-like"/>
</dbReference>
<reference evidence="6 7" key="1">
    <citation type="submission" date="2019-07" db="EMBL/GenBank/DDBJ databases">
        <title>Whole genome shotgun sequence of Reyranella soli NBRC 108950.</title>
        <authorList>
            <person name="Hosoyama A."/>
            <person name="Uohara A."/>
            <person name="Ohji S."/>
            <person name="Ichikawa N."/>
        </authorList>
    </citation>
    <scope>NUCLEOTIDE SEQUENCE [LARGE SCALE GENOMIC DNA]</scope>
    <source>
        <strain evidence="6 7">NBRC 108950</strain>
    </source>
</reference>
<dbReference type="EMBL" id="BKAJ01000229">
    <property type="protein sequence ID" value="GEP61507.1"/>
    <property type="molecule type" value="Genomic_DNA"/>
</dbReference>
<feature type="domain" description="HTH luxR-type" evidence="4">
    <location>
        <begin position="140"/>
        <end position="205"/>
    </location>
</feature>
<evidence type="ECO:0000313" key="7">
    <source>
        <dbReference type="Proteomes" id="UP000321058"/>
    </source>
</evidence>
<dbReference type="CDD" id="cd17535">
    <property type="entry name" value="REC_NarL-like"/>
    <property type="match status" value="1"/>
</dbReference>
<keyword evidence="1 3" id="KW-0597">Phosphoprotein</keyword>
<dbReference type="GO" id="GO:0006355">
    <property type="term" value="P:regulation of DNA-templated transcription"/>
    <property type="evidence" value="ECO:0007669"/>
    <property type="project" value="InterPro"/>
</dbReference>
<evidence type="ECO:0000256" key="2">
    <source>
        <dbReference type="ARBA" id="ARBA00023125"/>
    </source>
</evidence>
<dbReference type="PRINTS" id="PR00038">
    <property type="entry name" value="HTHLUXR"/>
</dbReference>
<dbReference type="PANTHER" id="PTHR45566:SF1">
    <property type="entry name" value="HTH-TYPE TRANSCRIPTIONAL REGULATOR YHJB-RELATED"/>
    <property type="match status" value="1"/>
</dbReference>
<evidence type="ECO:0000259" key="5">
    <source>
        <dbReference type="PROSITE" id="PS50110"/>
    </source>
</evidence>
<proteinExistence type="predicted"/>
<dbReference type="PROSITE" id="PS50110">
    <property type="entry name" value="RESPONSE_REGULATORY"/>
    <property type="match status" value="1"/>
</dbReference>
<dbReference type="RefSeq" id="WP_147156801.1">
    <property type="nucleotide sequence ID" value="NZ_BKAJ01000229.1"/>
</dbReference>
<keyword evidence="2 6" id="KW-0238">DNA-binding</keyword>
<comment type="caution">
    <text evidence="6">The sequence shown here is derived from an EMBL/GenBank/DDBJ whole genome shotgun (WGS) entry which is preliminary data.</text>
</comment>
<keyword evidence="7" id="KW-1185">Reference proteome</keyword>
<dbReference type="SMART" id="SM00421">
    <property type="entry name" value="HTH_LUXR"/>
    <property type="match status" value="1"/>
</dbReference>